<comment type="caution">
    <text evidence="2">The sequence shown here is derived from an EMBL/GenBank/DDBJ whole genome shotgun (WGS) entry which is preliminary data.</text>
</comment>
<sequence length="253" mass="28468">MHDIERELIEITGYKVKRDFENRQDYLRSLFTSVQQLTDDDFDTLSLPAAKWANTCVEVHNNNRQDDLPDFDEIDDSEDPEEDEVDEEAEDEPDEDEPSEDEDPEDEESEDEESEDEAEPEPEDDEPLEDEVEEPKPIKKKPKPAKVEAAKAPKKVVTKAPPKAKKTTNDDEEEVTLDKWGCMAGSKNSQALALFEQGATAAEVSAAIGGTYYNILSKMAKQGHKINKVGAVIQITHMFDKPTKVSSPKKSKK</sequence>
<evidence type="ECO:0000313" key="3">
    <source>
        <dbReference type="Proteomes" id="UP000750711"/>
    </source>
</evidence>
<organism evidence="2 3">
    <name type="scientific">Trichoglossum hirsutum</name>
    <dbReference type="NCBI Taxonomy" id="265104"/>
    <lineage>
        <taxon>Eukaryota</taxon>
        <taxon>Fungi</taxon>
        <taxon>Dikarya</taxon>
        <taxon>Ascomycota</taxon>
        <taxon>Pezizomycotina</taxon>
        <taxon>Geoglossomycetes</taxon>
        <taxon>Geoglossales</taxon>
        <taxon>Geoglossaceae</taxon>
        <taxon>Trichoglossum</taxon>
    </lineage>
</organism>
<dbReference type="Proteomes" id="UP000750711">
    <property type="component" value="Unassembled WGS sequence"/>
</dbReference>
<keyword evidence="3" id="KW-1185">Reference proteome</keyword>
<feature type="compositionally biased region" description="Acidic residues" evidence="1">
    <location>
        <begin position="68"/>
        <end position="133"/>
    </location>
</feature>
<feature type="region of interest" description="Disordered" evidence="1">
    <location>
        <begin position="62"/>
        <end position="173"/>
    </location>
</feature>
<dbReference type="EMBL" id="JAGHQM010002639">
    <property type="protein sequence ID" value="KAH0548325.1"/>
    <property type="molecule type" value="Genomic_DNA"/>
</dbReference>
<evidence type="ECO:0000256" key="1">
    <source>
        <dbReference type="SAM" id="MobiDB-lite"/>
    </source>
</evidence>
<feature type="compositionally biased region" description="Basic residues" evidence="1">
    <location>
        <begin position="152"/>
        <end position="166"/>
    </location>
</feature>
<protein>
    <submittedName>
        <fullName evidence="2">Uncharacterized protein</fullName>
    </submittedName>
</protein>
<dbReference type="AlphaFoldDB" id="A0A9P8IEW3"/>
<reference evidence="2" key="1">
    <citation type="submission" date="2021-03" db="EMBL/GenBank/DDBJ databases">
        <title>Comparative genomics and phylogenomic investigation of the class Geoglossomycetes provide insights into ecological specialization and systematics.</title>
        <authorList>
            <person name="Melie T."/>
            <person name="Pirro S."/>
            <person name="Miller A.N."/>
            <person name="Quandt A."/>
        </authorList>
    </citation>
    <scope>NUCLEOTIDE SEQUENCE</scope>
    <source>
        <strain evidence="2">CAQ_001_2017</strain>
    </source>
</reference>
<gene>
    <name evidence="2" type="ORF">GP486_007987</name>
</gene>
<proteinExistence type="predicted"/>
<evidence type="ECO:0000313" key="2">
    <source>
        <dbReference type="EMBL" id="KAH0548325.1"/>
    </source>
</evidence>
<name>A0A9P8IEW3_9PEZI</name>
<accession>A0A9P8IEW3</accession>